<dbReference type="Pfam" id="PF12728">
    <property type="entry name" value="HTH_17"/>
    <property type="match status" value="1"/>
</dbReference>
<dbReference type="EMBL" id="MGDE01000001">
    <property type="protein sequence ID" value="OGL47856.1"/>
    <property type="molecule type" value="Genomic_DNA"/>
</dbReference>
<proteinExistence type="predicted"/>
<accession>A0A1F7S229</accession>
<protein>
    <recommendedName>
        <fullName evidence="1">Helix-turn-helix domain-containing protein</fullName>
    </recommendedName>
</protein>
<dbReference type="Proteomes" id="UP000178797">
    <property type="component" value="Unassembled WGS sequence"/>
</dbReference>
<reference evidence="2 3" key="1">
    <citation type="journal article" date="2016" name="Nat. Commun.">
        <title>Thousands of microbial genomes shed light on interconnected biogeochemical processes in an aquifer system.</title>
        <authorList>
            <person name="Anantharaman K."/>
            <person name="Brown C.T."/>
            <person name="Hug L.A."/>
            <person name="Sharon I."/>
            <person name="Castelle C.J."/>
            <person name="Probst A.J."/>
            <person name="Thomas B.C."/>
            <person name="Singh A."/>
            <person name="Wilkins M.J."/>
            <person name="Karaoz U."/>
            <person name="Brodie E.L."/>
            <person name="Williams K.H."/>
            <person name="Hubbard S.S."/>
            <person name="Banfield J.F."/>
        </authorList>
    </citation>
    <scope>NUCLEOTIDE SEQUENCE [LARGE SCALE GENOMIC DNA]</scope>
</reference>
<comment type="caution">
    <text evidence="2">The sequence shown here is derived from an EMBL/GenBank/DDBJ whole genome shotgun (WGS) entry which is preliminary data.</text>
</comment>
<dbReference type="InterPro" id="IPR009061">
    <property type="entry name" value="DNA-bd_dom_put_sf"/>
</dbReference>
<organism evidence="2 3">
    <name type="scientific">Candidatus Schekmanbacteria bacterium RBG_16_38_10</name>
    <dbReference type="NCBI Taxonomy" id="1817879"/>
    <lineage>
        <taxon>Bacteria</taxon>
        <taxon>Candidatus Schekmaniibacteriota</taxon>
    </lineage>
</organism>
<dbReference type="InterPro" id="IPR041657">
    <property type="entry name" value="HTH_17"/>
</dbReference>
<dbReference type="AlphaFoldDB" id="A0A1F7S229"/>
<feature type="domain" description="Helix-turn-helix" evidence="1">
    <location>
        <begin position="9"/>
        <end position="56"/>
    </location>
</feature>
<sequence length="86" mass="10058">MNLPDKEILRPQEVADYFSVSKRTIFRWCIEEKIKYCKPNGVIRIFRNSVLELVQKTENAHIESIKEVESKITASHKGRRIISKGI</sequence>
<dbReference type="SUPFAM" id="SSF46955">
    <property type="entry name" value="Putative DNA-binding domain"/>
    <property type="match status" value="1"/>
</dbReference>
<evidence type="ECO:0000313" key="3">
    <source>
        <dbReference type="Proteomes" id="UP000178797"/>
    </source>
</evidence>
<gene>
    <name evidence="2" type="ORF">A2W05_07760</name>
</gene>
<evidence type="ECO:0000313" key="2">
    <source>
        <dbReference type="EMBL" id="OGL47856.1"/>
    </source>
</evidence>
<name>A0A1F7S229_9BACT</name>
<evidence type="ECO:0000259" key="1">
    <source>
        <dbReference type="Pfam" id="PF12728"/>
    </source>
</evidence>